<dbReference type="EC" id="3.4.24.-" evidence="7"/>
<dbReference type="PANTHER" id="PTHR10201">
    <property type="entry name" value="MATRIX METALLOPROTEINASE"/>
    <property type="match status" value="1"/>
</dbReference>
<dbReference type="InterPro" id="IPR024079">
    <property type="entry name" value="MetalloPept_cat_dom_sf"/>
</dbReference>
<name>A0ABW1ULU6_9LACO</name>
<dbReference type="SUPFAM" id="SSF55486">
    <property type="entry name" value="Metalloproteases ('zincins'), catalytic domain"/>
    <property type="match status" value="1"/>
</dbReference>
<dbReference type="CDD" id="cd04268">
    <property type="entry name" value="ZnMc_MMP_like"/>
    <property type="match status" value="1"/>
</dbReference>
<dbReference type="InterPro" id="IPR001818">
    <property type="entry name" value="Pept_M10_metallopeptidase"/>
</dbReference>
<comment type="caution">
    <text evidence="7">The sequence shown here is derived from an EMBL/GenBank/DDBJ whole genome shotgun (WGS) entry which is preliminary data.</text>
</comment>
<keyword evidence="8" id="KW-1185">Reference proteome</keyword>
<gene>
    <name evidence="7" type="ORF">ACFQHW_05000</name>
</gene>
<sequence>MRRHRKWIKLILLVAVIWFFTGAGSPLPAQQRLQVQQQVKQVSLKTIALIKAGFQRLNGGATPAATGASAAASAAAASRDSAASTRASSSSSSTAVAPQTSDQAANTTPIESIVPTGKLQRTYYYHFEAQTPDQVRQVFTSAIAAYNATRLVNLVAGTGHGDSNQLTLGTYQKNQGAGVQTTIELGQGGPAITTYRLGTYEHARNQGSAQLNVAYPQAVAVSVALHEVGHSLGLGHSTAKSSVMYPLDQGVTSLSAADVAALQQIYPA</sequence>
<dbReference type="GO" id="GO:0008237">
    <property type="term" value="F:metallopeptidase activity"/>
    <property type="evidence" value="ECO:0007669"/>
    <property type="project" value="UniProtKB-KW"/>
</dbReference>
<dbReference type="Pfam" id="PF00413">
    <property type="entry name" value="Peptidase_M10"/>
    <property type="match status" value="1"/>
</dbReference>
<dbReference type="SMART" id="SM00235">
    <property type="entry name" value="ZnMc"/>
    <property type="match status" value="1"/>
</dbReference>
<evidence type="ECO:0000256" key="4">
    <source>
        <dbReference type="ARBA" id="ARBA00022833"/>
    </source>
</evidence>
<proteinExistence type="predicted"/>
<keyword evidence="7" id="KW-0482">Metalloprotease</keyword>
<evidence type="ECO:0000256" key="2">
    <source>
        <dbReference type="ARBA" id="ARBA00022723"/>
    </source>
</evidence>
<evidence type="ECO:0000313" key="7">
    <source>
        <dbReference type="EMBL" id="MFC6314927.1"/>
    </source>
</evidence>
<keyword evidence="4" id="KW-0862">Zinc</keyword>
<dbReference type="Proteomes" id="UP001596310">
    <property type="component" value="Unassembled WGS sequence"/>
</dbReference>
<feature type="region of interest" description="Disordered" evidence="5">
    <location>
        <begin position="85"/>
        <end position="112"/>
    </location>
</feature>
<evidence type="ECO:0000256" key="1">
    <source>
        <dbReference type="ARBA" id="ARBA00022670"/>
    </source>
</evidence>
<keyword evidence="2" id="KW-0479">Metal-binding</keyword>
<feature type="compositionally biased region" description="Low complexity" evidence="5">
    <location>
        <begin position="85"/>
        <end position="101"/>
    </location>
</feature>
<keyword evidence="3 7" id="KW-0378">Hydrolase</keyword>
<dbReference type="InterPro" id="IPR006026">
    <property type="entry name" value="Peptidase_Metallo"/>
</dbReference>
<dbReference type="PANTHER" id="PTHR10201:SF321">
    <property type="entry name" value="METALLOENDOPROTEINASE 4-MMP"/>
    <property type="match status" value="1"/>
</dbReference>
<keyword evidence="1" id="KW-0645">Protease</keyword>
<dbReference type="Gene3D" id="3.40.390.10">
    <property type="entry name" value="Collagenase (Catalytic Domain)"/>
    <property type="match status" value="1"/>
</dbReference>
<dbReference type="EMBL" id="JBHSSM010000015">
    <property type="protein sequence ID" value="MFC6314927.1"/>
    <property type="molecule type" value="Genomic_DNA"/>
</dbReference>
<evidence type="ECO:0000259" key="6">
    <source>
        <dbReference type="SMART" id="SM00235"/>
    </source>
</evidence>
<evidence type="ECO:0000256" key="3">
    <source>
        <dbReference type="ARBA" id="ARBA00022801"/>
    </source>
</evidence>
<organism evidence="7 8">
    <name type="scientific">Lapidilactobacillus achengensis</name>
    <dbReference type="NCBI Taxonomy" id="2486000"/>
    <lineage>
        <taxon>Bacteria</taxon>
        <taxon>Bacillati</taxon>
        <taxon>Bacillota</taxon>
        <taxon>Bacilli</taxon>
        <taxon>Lactobacillales</taxon>
        <taxon>Lactobacillaceae</taxon>
        <taxon>Lapidilactobacillus</taxon>
    </lineage>
</organism>
<dbReference type="RefSeq" id="WP_164511031.1">
    <property type="nucleotide sequence ID" value="NZ_JBHSSM010000015.1"/>
</dbReference>
<protein>
    <submittedName>
        <fullName evidence="7">Matrixin family metalloprotease</fullName>
        <ecNumber evidence="7">3.4.24.-</ecNumber>
    </submittedName>
</protein>
<reference evidence="8" key="1">
    <citation type="journal article" date="2019" name="Int. J. Syst. Evol. Microbiol.">
        <title>The Global Catalogue of Microorganisms (GCM) 10K type strain sequencing project: providing services to taxonomists for standard genome sequencing and annotation.</title>
        <authorList>
            <consortium name="The Broad Institute Genomics Platform"/>
            <consortium name="The Broad Institute Genome Sequencing Center for Infectious Disease"/>
            <person name="Wu L."/>
            <person name="Ma J."/>
        </authorList>
    </citation>
    <scope>NUCLEOTIDE SEQUENCE [LARGE SCALE GENOMIC DNA]</scope>
    <source>
        <strain evidence="8">CCM 8897</strain>
    </source>
</reference>
<feature type="domain" description="Peptidase metallopeptidase" evidence="6">
    <location>
        <begin position="111"/>
        <end position="268"/>
    </location>
</feature>
<accession>A0ABW1ULU6</accession>
<evidence type="ECO:0000313" key="8">
    <source>
        <dbReference type="Proteomes" id="UP001596310"/>
    </source>
</evidence>
<evidence type="ECO:0000256" key="5">
    <source>
        <dbReference type="SAM" id="MobiDB-lite"/>
    </source>
</evidence>